<dbReference type="PANTHER" id="PTHR11533">
    <property type="entry name" value="PROTEASE M1 ZINC METALLOPROTEASE"/>
    <property type="match status" value="1"/>
</dbReference>
<organism evidence="10 11">
    <name type="scientific">Tritrichomonas musculus</name>
    <dbReference type="NCBI Taxonomy" id="1915356"/>
    <lineage>
        <taxon>Eukaryota</taxon>
        <taxon>Metamonada</taxon>
        <taxon>Parabasalia</taxon>
        <taxon>Tritrichomonadida</taxon>
        <taxon>Tritrichomonadidae</taxon>
        <taxon>Tritrichomonas</taxon>
    </lineage>
</organism>
<evidence type="ECO:0000313" key="10">
    <source>
        <dbReference type="EMBL" id="KAK8849317.1"/>
    </source>
</evidence>
<dbReference type="SUPFAM" id="SSF63737">
    <property type="entry name" value="Leukotriene A4 hydrolase N-terminal domain"/>
    <property type="match status" value="1"/>
</dbReference>
<feature type="domain" description="Peptidase M1 membrane alanine aminopeptidase" evidence="8">
    <location>
        <begin position="220"/>
        <end position="420"/>
    </location>
</feature>
<dbReference type="PANTHER" id="PTHR11533:SF299">
    <property type="entry name" value="AMINOPEPTIDASE"/>
    <property type="match status" value="1"/>
</dbReference>
<gene>
    <name evidence="10" type="ORF">M9Y10_018687</name>
</gene>
<comment type="cofactor">
    <cofactor evidence="1">
        <name>Zn(2+)</name>
        <dbReference type="ChEBI" id="CHEBI:29105"/>
    </cofactor>
</comment>
<name>A0ABR2HP50_9EUKA</name>
<comment type="similarity">
    <text evidence="2">Belongs to the peptidase M1 family.</text>
</comment>
<dbReference type="InterPro" id="IPR001930">
    <property type="entry name" value="Peptidase_M1"/>
</dbReference>
<keyword evidence="11" id="KW-1185">Reference proteome</keyword>
<dbReference type="Gene3D" id="2.60.40.1730">
    <property type="entry name" value="tricorn interacting facor f3 domain"/>
    <property type="match status" value="1"/>
</dbReference>
<evidence type="ECO:0000256" key="7">
    <source>
        <dbReference type="ARBA" id="ARBA00023049"/>
    </source>
</evidence>
<dbReference type="InterPro" id="IPR045357">
    <property type="entry name" value="Aminopeptidase_N-like_N"/>
</dbReference>
<evidence type="ECO:0000256" key="2">
    <source>
        <dbReference type="ARBA" id="ARBA00010136"/>
    </source>
</evidence>
<dbReference type="Pfam" id="PF01433">
    <property type="entry name" value="Peptidase_M1"/>
    <property type="match status" value="1"/>
</dbReference>
<evidence type="ECO:0000256" key="3">
    <source>
        <dbReference type="ARBA" id="ARBA00022670"/>
    </source>
</evidence>
<evidence type="ECO:0000259" key="8">
    <source>
        <dbReference type="Pfam" id="PF01433"/>
    </source>
</evidence>
<keyword evidence="3" id="KW-0645">Protease</keyword>
<evidence type="ECO:0000313" key="11">
    <source>
        <dbReference type="Proteomes" id="UP001470230"/>
    </source>
</evidence>
<dbReference type="CDD" id="cd09601">
    <property type="entry name" value="M1_APN-Q_like"/>
    <property type="match status" value="1"/>
</dbReference>
<keyword evidence="5" id="KW-0378">Hydrolase</keyword>
<evidence type="ECO:0000259" key="9">
    <source>
        <dbReference type="Pfam" id="PF17900"/>
    </source>
</evidence>
<protein>
    <recommendedName>
        <fullName evidence="12">Puromycin-sensitive aminopeptidase</fullName>
    </recommendedName>
</protein>
<dbReference type="PRINTS" id="PR00756">
    <property type="entry name" value="ALADIPTASE"/>
</dbReference>
<sequence>MFERLPQNYVPTHYDLYIHYKKREYPFNASVTITFQKNQDDEKVFLHFNSNIAIISVIQNGHPLKFTMDFPKLIIYRSEDPEQDISTYPITIDYQVIPLCNTKDGFYSYEDCYFTFFEPNYARTLLPCFDEPCNRSSFKVRIRIPSDLNGVSNMPIQTIKLTEEEKEITFLETPAMCSYLLCICVGNFQAIEDKTKNGLPVKIYASKDIEKYGLYLTMAIYSVEWMEEKTSIKLELPHLQLISHEGLGIGMENYGLIALQTCLGRDFLINTLTIMHEIAHQWFGDLVSIKWWDSIWLNEGFAQYFEYLILRDSLNKSHDYSMDLFTKYDGLSCLVFFDNSKIYENESEIDYSKELLNHIHYIKGAFVLRMFSNIVGEDNFMKVCSTWLSKYQHKSAEIPDFIKIVNDTLENDFTSFFDIWLKEPGLPLLNVVEMYDEHDEVVGIIITQCSISEKTYQFKLPIVYEKNGEVKKFDVMIKDEETVVDADFDWILVNDGMASLCAVIYSKFLLEKLVDAKNDNKISYSNSCLIAKSPLYIEKEFTIDEEIKSMCRTFDEDEEEIIFDEEEILSNSLNNNSQDLS</sequence>
<dbReference type="InterPro" id="IPR042097">
    <property type="entry name" value="Aminopeptidase_N-like_N_sf"/>
</dbReference>
<keyword evidence="4" id="KW-0479">Metal-binding</keyword>
<dbReference type="Pfam" id="PF17900">
    <property type="entry name" value="Peptidase_M1_N"/>
    <property type="match status" value="1"/>
</dbReference>
<reference evidence="10 11" key="1">
    <citation type="submission" date="2024-04" db="EMBL/GenBank/DDBJ databases">
        <title>Tritrichomonas musculus Genome.</title>
        <authorList>
            <person name="Alves-Ferreira E."/>
            <person name="Grigg M."/>
            <person name="Lorenzi H."/>
            <person name="Galac M."/>
        </authorList>
    </citation>
    <scope>NUCLEOTIDE SEQUENCE [LARGE SCALE GENOMIC DNA]</scope>
    <source>
        <strain evidence="10 11">EAF2021</strain>
    </source>
</reference>
<dbReference type="SUPFAM" id="SSF55486">
    <property type="entry name" value="Metalloproteases ('zincins'), catalytic domain"/>
    <property type="match status" value="1"/>
</dbReference>
<comment type="caution">
    <text evidence="10">The sequence shown here is derived from an EMBL/GenBank/DDBJ whole genome shotgun (WGS) entry which is preliminary data.</text>
</comment>
<evidence type="ECO:0000256" key="6">
    <source>
        <dbReference type="ARBA" id="ARBA00022833"/>
    </source>
</evidence>
<dbReference type="InterPro" id="IPR034016">
    <property type="entry name" value="M1_APN-typ"/>
</dbReference>
<dbReference type="Proteomes" id="UP001470230">
    <property type="component" value="Unassembled WGS sequence"/>
</dbReference>
<feature type="domain" description="Aminopeptidase N-like N-terminal" evidence="9">
    <location>
        <begin position="10"/>
        <end position="180"/>
    </location>
</feature>
<keyword evidence="7" id="KW-0482">Metalloprotease</keyword>
<dbReference type="InterPro" id="IPR050344">
    <property type="entry name" value="Peptidase_M1_aminopeptidases"/>
</dbReference>
<evidence type="ECO:0000256" key="1">
    <source>
        <dbReference type="ARBA" id="ARBA00001947"/>
    </source>
</evidence>
<accession>A0ABR2HP50</accession>
<dbReference type="EMBL" id="JAPFFF010000026">
    <property type="protein sequence ID" value="KAK8849317.1"/>
    <property type="molecule type" value="Genomic_DNA"/>
</dbReference>
<evidence type="ECO:0000256" key="5">
    <source>
        <dbReference type="ARBA" id="ARBA00022801"/>
    </source>
</evidence>
<dbReference type="InterPro" id="IPR014782">
    <property type="entry name" value="Peptidase_M1_dom"/>
</dbReference>
<proteinExistence type="inferred from homology"/>
<keyword evidence="6" id="KW-0862">Zinc</keyword>
<dbReference type="Gene3D" id="1.10.390.10">
    <property type="entry name" value="Neutral Protease Domain 2"/>
    <property type="match status" value="1"/>
</dbReference>
<evidence type="ECO:0008006" key="12">
    <source>
        <dbReference type="Google" id="ProtNLM"/>
    </source>
</evidence>
<evidence type="ECO:0000256" key="4">
    <source>
        <dbReference type="ARBA" id="ARBA00022723"/>
    </source>
</evidence>
<dbReference type="InterPro" id="IPR027268">
    <property type="entry name" value="Peptidase_M4/M1_CTD_sf"/>
</dbReference>